<evidence type="ECO:0000256" key="2">
    <source>
        <dbReference type="ARBA" id="ARBA00022759"/>
    </source>
</evidence>
<protein>
    <recommendedName>
        <fullName evidence="4">TNase-like domain-containing protein</fullName>
    </recommendedName>
</protein>
<dbReference type="AlphaFoldDB" id="A0AAD5GTC4"/>
<keyword evidence="2" id="KW-0255">Endonuclease</keyword>
<feature type="domain" description="TNase-like" evidence="4">
    <location>
        <begin position="209"/>
        <end position="276"/>
    </location>
</feature>
<organism evidence="5 6">
    <name type="scientific">Ambrosia artemisiifolia</name>
    <name type="common">Common ragweed</name>
    <dbReference type="NCBI Taxonomy" id="4212"/>
    <lineage>
        <taxon>Eukaryota</taxon>
        <taxon>Viridiplantae</taxon>
        <taxon>Streptophyta</taxon>
        <taxon>Embryophyta</taxon>
        <taxon>Tracheophyta</taxon>
        <taxon>Spermatophyta</taxon>
        <taxon>Magnoliopsida</taxon>
        <taxon>eudicotyledons</taxon>
        <taxon>Gunneridae</taxon>
        <taxon>Pentapetalae</taxon>
        <taxon>asterids</taxon>
        <taxon>campanulids</taxon>
        <taxon>Asterales</taxon>
        <taxon>Asteraceae</taxon>
        <taxon>Asteroideae</taxon>
        <taxon>Heliantheae alliance</taxon>
        <taxon>Heliantheae</taxon>
        <taxon>Ambrosia</taxon>
    </lineage>
</organism>
<proteinExistence type="predicted"/>
<evidence type="ECO:0000256" key="1">
    <source>
        <dbReference type="ARBA" id="ARBA00022722"/>
    </source>
</evidence>
<keyword evidence="3" id="KW-0378">Hydrolase</keyword>
<reference evidence="5" key="1">
    <citation type="submission" date="2022-06" db="EMBL/GenBank/DDBJ databases">
        <title>Uncovering the hologenomic basis of an extraordinary plant invasion.</title>
        <authorList>
            <person name="Bieker V.C."/>
            <person name="Martin M.D."/>
            <person name="Gilbert T."/>
            <person name="Hodgins K."/>
            <person name="Battlay P."/>
            <person name="Petersen B."/>
            <person name="Wilson J."/>
        </authorList>
    </citation>
    <scope>NUCLEOTIDE SEQUENCE</scope>
    <source>
        <strain evidence="5">AA19_3_7</strain>
        <tissue evidence="5">Leaf</tissue>
    </source>
</reference>
<gene>
    <name evidence="5" type="ORF">M8C21_019225</name>
</gene>
<evidence type="ECO:0000259" key="4">
    <source>
        <dbReference type="Pfam" id="PF00565"/>
    </source>
</evidence>
<dbReference type="InterPro" id="IPR035437">
    <property type="entry name" value="SNase_OB-fold_sf"/>
</dbReference>
<evidence type="ECO:0000313" key="5">
    <source>
        <dbReference type="EMBL" id="KAI7754435.1"/>
    </source>
</evidence>
<dbReference type="Gene3D" id="2.40.50.90">
    <property type="match status" value="1"/>
</dbReference>
<evidence type="ECO:0000313" key="6">
    <source>
        <dbReference type="Proteomes" id="UP001206925"/>
    </source>
</evidence>
<dbReference type="PANTHER" id="PTHR12302:SF3">
    <property type="entry name" value="SERINE_THREONINE-PROTEIN KINASE 31"/>
    <property type="match status" value="1"/>
</dbReference>
<dbReference type="SUPFAM" id="SSF50199">
    <property type="entry name" value="Staphylococcal nuclease"/>
    <property type="match status" value="1"/>
</dbReference>
<comment type="caution">
    <text evidence="5">The sequence shown here is derived from an EMBL/GenBank/DDBJ whole genome shotgun (WGS) entry which is preliminary data.</text>
</comment>
<dbReference type="GO" id="GO:0005737">
    <property type="term" value="C:cytoplasm"/>
    <property type="evidence" value="ECO:0007669"/>
    <property type="project" value="TreeGrafter"/>
</dbReference>
<sequence length="487" mass="55368">MSENIIVYSETDCDPVAALENDIIKFKTEAKVPPDLAWHVYSDEDTQCLWFEGLSRAWKTSKRPKDPKEATKLVYDLIHEIHDFGVHHDDIKGFLHYYELPPYYLVIKPKWYNPITPVEGPPLAQNALPFKILTLPDVSDGESFTVSVELKDITPLPLDLLSAISERHKALANGNSFLASKLTKIINNTSQDYGVVELNDVEFVAKKYTIKLRGIHAPEIGTDDGIKARDELAKMLVGKCLKITIHHLDEKMRCVGDVYFGKKSLEETLLKKGAALCWGDPVSALENDIIKFETESKVPLDLAWHVVSDEIIQRLWFKELSNAWRTSKPNDLKEATKLVYKALNEAHRFGADYADIKGFLHFYKLPPCYSVITPSWINQPLPFKVDLPASPVKEDVLPFRFSTFPVVAKDVTDGVSFTVPVEVKDPCLLPKKILFAATERCKALANKDTSQADELLKRINASPDYEVLTVDNREYITRKYPIRLRYY</sequence>
<dbReference type="GO" id="GO:0004519">
    <property type="term" value="F:endonuclease activity"/>
    <property type="evidence" value="ECO:0007669"/>
    <property type="project" value="UniProtKB-KW"/>
</dbReference>
<evidence type="ECO:0000256" key="3">
    <source>
        <dbReference type="ARBA" id="ARBA00022801"/>
    </source>
</evidence>
<accession>A0AAD5GTC4</accession>
<dbReference type="Proteomes" id="UP001206925">
    <property type="component" value="Unassembled WGS sequence"/>
</dbReference>
<dbReference type="EMBL" id="JAMZMK010003606">
    <property type="protein sequence ID" value="KAI7754435.1"/>
    <property type="molecule type" value="Genomic_DNA"/>
</dbReference>
<keyword evidence="6" id="KW-1185">Reference proteome</keyword>
<dbReference type="Pfam" id="PF00565">
    <property type="entry name" value="SNase"/>
    <property type="match status" value="1"/>
</dbReference>
<keyword evidence="1" id="KW-0540">Nuclease</keyword>
<dbReference type="InterPro" id="IPR016071">
    <property type="entry name" value="Staphylococal_nuclease_OB-fold"/>
</dbReference>
<dbReference type="GO" id="GO:0016787">
    <property type="term" value="F:hydrolase activity"/>
    <property type="evidence" value="ECO:0007669"/>
    <property type="project" value="UniProtKB-KW"/>
</dbReference>
<dbReference type="PANTHER" id="PTHR12302">
    <property type="entry name" value="EBNA2 BINDING PROTEIN P100"/>
    <property type="match status" value="1"/>
</dbReference>
<name>A0AAD5GTC4_AMBAR</name>